<organism evidence="2 3">
    <name type="scientific">Colocasia esculenta</name>
    <name type="common">Wild taro</name>
    <name type="synonym">Arum esculentum</name>
    <dbReference type="NCBI Taxonomy" id="4460"/>
    <lineage>
        <taxon>Eukaryota</taxon>
        <taxon>Viridiplantae</taxon>
        <taxon>Streptophyta</taxon>
        <taxon>Embryophyta</taxon>
        <taxon>Tracheophyta</taxon>
        <taxon>Spermatophyta</taxon>
        <taxon>Magnoliopsida</taxon>
        <taxon>Liliopsida</taxon>
        <taxon>Araceae</taxon>
        <taxon>Aroideae</taxon>
        <taxon>Colocasieae</taxon>
        <taxon>Colocasia</taxon>
    </lineage>
</organism>
<dbReference type="Proteomes" id="UP000652761">
    <property type="component" value="Unassembled WGS sequence"/>
</dbReference>
<name>A0A843UT11_COLES</name>
<protein>
    <submittedName>
        <fullName evidence="2">Uncharacterized protein</fullName>
    </submittedName>
</protein>
<evidence type="ECO:0000313" key="3">
    <source>
        <dbReference type="Proteomes" id="UP000652761"/>
    </source>
</evidence>
<reference evidence="2" key="1">
    <citation type="submission" date="2017-07" db="EMBL/GenBank/DDBJ databases">
        <title>Taro Niue Genome Assembly and Annotation.</title>
        <authorList>
            <person name="Atibalentja N."/>
            <person name="Keating K."/>
            <person name="Fields C.J."/>
        </authorList>
    </citation>
    <scope>NUCLEOTIDE SEQUENCE</scope>
    <source>
        <strain evidence="2">Niue_2</strain>
        <tissue evidence="2">Leaf</tissue>
    </source>
</reference>
<gene>
    <name evidence="2" type="ORF">Taro_019073</name>
</gene>
<comment type="caution">
    <text evidence="2">The sequence shown here is derived from an EMBL/GenBank/DDBJ whole genome shotgun (WGS) entry which is preliminary data.</text>
</comment>
<feature type="compositionally biased region" description="Low complexity" evidence="1">
    <location>
        <begin position="182"/>
        <end position="217"/>
    </location>
</feature>
<dbReference type="AlphaFoldDB" id="A0A843UT11"/>
<keyword evidence="3" id="KW-1185">Reference proteome</keyword>
<proteinExistence type="predicted"/>
<feature type="region of interest" description="Disordered" evidence="1">
    <location>
        <begin position="125"/>
        <end position="217"/>
    </location>
</feature>
<evidence type="ECO:0000256" key="1">
    <source>
        <dbReference type="SAM" id="MobiDB-lite"/>
    </source>
</evidence>
<accession>A0A843UT11</accession>
<dbReference type="OrthoDB" id="2789670at2759"/>
<sequence length="236" mass="25366">MPVWLGSMLKVAVPTAKLSREVLEDKAHRDGRDLTLELFSPPEAGGVALRPMRENDVAAMVESIYSHLLCFLRFDNLVGHGVPAEKRGEEPGSEELLGAVAFNNITRLVLGKRFMGATGRVIDGQGMEFQGHHRRRDEGRQLPLHRRAYPPGSTGSSPSRRRPLLSKAPAATATPRTSWRGTPASASRAAARPSNTSSSTNSSPSRRSTTSATSPSSAFYGKMIAAGMDTTAISVE</sequence>
<dbReference type="EMBL" id="NMUH01000909">
    <property type="protein sequence ID" value="MQL86541.1"/>
    <property type="molecule type" value="Genomic_DNA"/>
</dbReference>
<evidence type="ECO:0000313" key="2">
    <source>
        <dbReference type="EMBL" id="MQL86541.1"/>
    </source>
</evidence>